<feature type="domain" description="GST N-terminal" evidence="1">
    <location>
        <begin position="1"/>
        <end position="82"/>
    </location>
</feature>
<dbReference type="PANTHER" id="PTHR44051">
    <property type="entry name" value="GLUTATHIONE S-TRANSFERASE-RELATED"/>
    <property type="match status" value="1"/>
</dbReference>
<dbReference type="InterPro" id="IPR036282">
    <property type="entry name" value="Glutathione-S-Trfase_C_sf"/>
</dbReference>
<name>A0A562R0U8_9BURK</name>
<dbReference type="SUPFAM" id="SSF52833">
    <property type="entry name" value="Thioredoxin-like"/>
    <property type="match status" value="1"/>
</dbReference>
<accession>A0A562R0U8</accession>
<dbReference type="RefSeq" id="WP_145651556.1">
    <property type="nucleotide sequence ID" value="NZ_VLLB01000008.1"/>
</dbReference>
<dbReference type="Pfam" id="PF13410">
    <property type="entry name" value="GST_C_2"/>
    <property type="match status" value="1"/>
</dbReference>
<dbReference type="Gene3D" id="3.40.30.10">
    <property type="entry name" value="Glutaredoxin"/>
    <property type="match status" value="1"/>
</dbReference>
<keyword evidence="4" id="KW-1185">Reference proteome</keyword>
<dbReference type="InterPro" id="IPR036249">
    <property type="entry name" value="Thioredoxin-like_sf"/>
</dbReference>
<dbReference type="InterPro" id="IPR004045">
    <property type="entry name" value="Glutathione_S-Trfase_N"/>
</dbReference>
<protein>
    <submittedName>
        <fullName evidence="3">Glutathione S-transferase</fullName>
    </submittedName>
</protein>
<dbReference type="Gene3D" id="1.20.1050.10">
    <property type="match status" value="1"/>
</dbReference>
<dbReference type="Proteomes" id="UP000318431">
    <property type="component" value="Unassembled WGS sequence"/>
</dbReference>
<dbReference type="InterPro" id="IPR040079">
    <property type="entry name" value="Glutathione_S-Trfase"/>
</dbReference>
<feature type="domain" description="GST C-terminal" evidence="2">
    <location>
        <begin position="88"/>
        <end position="212"/>
    </location>
</feature>
<sequence>MRLFDYELSGNCYKVRFLLHALALPYERRAMNFHPGREHKAAWFIEHHHPRGQLPVLEDDGVSIPDAQAILVHLASRYDPAGQWYPDDPAIRARIAPWLAVADDLTGSAGAARLHDAFGYPLDIAACRRAARAVLRRLDDHLAEGASGGARWLAGTPVPTIADIACFPYVALAPEGGIALDAFPALRQWVGRFRRQPGFIGMAGIMAPQIGP</sequence>
<reference evidence="3 4" key="1">
    <citation type="journal article" date="2015" name="Stand. Genomic Sci.">
        <title>Genomic Encyclopedia of Bacterial and Archaeal Type Strains, Phase III: the genomes of soil and plant-associated and newly described type strains.</title>
        <authorList>
            <person name="Whitman W.B."/>
            <person name="Woyke T."/>
            <person name="Klenk H.P."/>
            <person name="Zhou Y."/>
            <person name="Lilburn T.G."/>
            <person name="Beck B.J."/>
            <person name="De Vos P."/>
            <person name="Vandamme P."/>
            <person name="Eisen J.A."/>
            <person name="Garrity G."/>
            <person name="Hugenholtz P."/>
            <person name="Kyrpides N.C."/>
        </authorList>
    </citation>
    <scope>NUCLEOTIDE SEQUENCE [LARGE SCALE GENOMIC DNA]</scope>
    <source>
        <strain evidence="3 4">CGMCC 1.10822</strain>
    </source>
</reference>
<evidence type="ECO:0000259" key="1">
    <source>
        <dbReference type="PROSITE" id="PS50404"/>
    </source>
</evidence>
<organism evidence="3 4">
    <name type="scientific">Pseudoduganella lurida</name>
    <dbReference type="NCBI Taxonomy" id="1036180"/>
    <lineage>
        <taxon>Bacteria</taxon>
        <taxon>Pseudomonadati</taxon>
        <taxon>Pseudomonadota</taxon>
        <taxon>Betaproteobacteria</taxon>
        <taxon>Burkholderiales</taxon>
        <taxon>Oxalobacteraceae</taxon>
        <taxon>Telluria group</taxon>
        <taxon>Pseudoduganella</taxon>
    </lineage>
</organism>
<evidence type="ECO:0000313" key="4">
    <source>
        <dbReference type="Proteomes" id="UP000318431"/>
    </source>
</evidence>
<dbReference type="Pfam" id="PF13417">
    <property type="entry name" value="GST_N_3"/>
    <property type="match status" value="1"/>
</dbReference>
<keyword evidence="3" id="KW-0808">Transferase</keyword>
<gene>
    <name evidence="3" type="ORF">IP91_04179</name>
</gene>
<dbReference type="EMBL" id="VLLB01000008">
    <property type="protein sequence ID" value="TWI62657.1"/>
    <property type="molecule type" value="Genomic_DNA"/>
</dbReference>
<evidence type="ECO:0000313" key="3">
    <source>
        <dbReference type="EMBL" id="TWI62657.1"/>
    </source>
</evidence>
<proteinExistence type="predicted"/>
<dbReference type="AlphaFoldDB" id="A0A562R0U8"/>
<dbReference type="SUPFAM" id="SSF47616">
    <property type="entry name" value="GST C-terminal domain-like"/>
    <property type="match status" value="1"/>
</dbReference>
<dbReference type="SFLD" id="SFLDG00358">
    <property type="entry name" value="Main_(cytGST)"/>
    <property type="match status" value="1"/>
</dbReference>
<evidence type="ECO:0000259" key="2">
    <source>
        <dbReference type="PROSITE" id="PS50405"/>
    </source>
</evidence>
<dbReference type="SFLD" id="SFLDS00019">
    <property type="entry name" value="Glutathione_Transferase_(cytos"/>
    <property type="match status" value="1"/>
</dbReference>
<comment type="caution">
    <text evidence="3">The sequence shown here is derived from an EMBL/GenBank/DDBJ whole genome shotgun (WGS) entry which is preliminary data.</text>
</comment>
<dbReference type="InterPro" id="IPR010987">
    <property type="entry name" value="Glutathione-S-Trfase_C-like"/>
</dbReference>
<dbReference type="PROSITE" id="PS50404">
    <property type="entry name" value="GST_NTER"/>
    <property type="match status" value="1"/>
</dbReference>
<dbReference type="PANTHER" id="PTHR44051:SF2">
    <property type="entry name" value="HYPOTHETICAL GLUTATHIONE S-TRANSFERASE LIKE PROTEIN"/>
    <property type="match status" value="1"/>
</dbReference>
<dbReference type="GO" id="GO:0016740">
    <property type="term" value="F:transferase activity"/>
    <property type="evidence" value="ECO:0007669"/>
    <property type="project" value="UniProtKB-KW"/>
</dbReference>
<dbReference type="PROSITE" id="PS50405">
    <property type="entry name" value="GST_CTER"/>
    <property type="match status" value="1"/>
</dbReference>
<dbReference type="OrthoDB" id="9797500at2"/>